<dbReference type="EnsemblProtists" id="EOD35146">
    <property type="protein sequence ID" value="EOD35146"/>
    <property type="gene ID" value="EMIHUDRAFT_227656"/>
</dbReference>
<dbReference type="PANTHER" id="PTHR43762:SF1">
    <property type="entry name" value="D-ARABINONO-1,4-LACTONE OXIDASE"/>
    <property type="match status" value="1"/>
</dbReference>
<dbReference type="InterPro" id="IPR007173">
    <property type="entry name" value="ALO_C"/>
</dbReference>
<keyword evidence="4" id="KW-1185">Reference proteome</keyword>
<dbReference type="Proteomes" id="UP000013827">
    <property type="component" value="Unassembled WGS sequence"/>
</dbReference>
<dbReference type="PANTHER" id="PTHR43762">
    <property type="entry name" value="L-GULONOLACTONE OXIDASE"/>
    <property type="match status" value="1"/>
</dbReference>
<keyword evidence="1" id="KW-0560">Oxidoreductase</keyword>
<sequence>MLLTLGRRLVRTQVENKECVIMILPLFLPAVVTNPANPVPAERFPTFASIPQPTLNSETSFSKQCSASGGEGSAQADAPYFAPGGAYGARWSNWQQSFRTCVPWLMPSSDEDLAEILEYAQAHNYTVRPGGATGTQFAAVTDGTDENTIVVSLANYTAPSNWEYELNEPASTVRVNAGWSEFKLYSRIRPAGYTLPTQTALPIFQLGGMVANSVHGGVYEASFVSKNIKSLRVMTADGVIHHITSESELRMWRNSYGLLGIITAIEFALLSVSAFQVIYVSRSFPWSEANFWDFVVSDAMAGLQPPGAAAGSQSAFSGQFFMDMSTSPEQVSFGAVVTLMNGNATFPDVPSATPTVGEYAQLNTEGTEEPLQPDFSIQAPLFESIARVIRRGLAENVGNDGFLGMNPTPRNIYYAAYFVPISNLSAALDVMRSDAVARSAAAASTPTFTWSFPFEMRFVRVTDDATLTIVPPGTYGVVEFLSPSTLGADPADNQDMMKAFYAMEKALMPLGAVPHVAKEWGFEADDSEYVTAFAAASVCNIYTDATKQAFNSYRLQLDPQGRFAGGGAMGLLAPCGVSD</sequence>
<evidence type="ECO:0000313" key="3">
    <source>
        <dbReference type="EnsemblProtists" id="EOD35146"/>
    </source>
</evidence>
<dbReference type="STRING" id="2903.R1FHY3"/>
<dbReference type="KEGG" id="ehx:EMIHUDRAFT_227656"/>
<reference evidence="4" key="1">
    <citation type="journal article" date="2013" name="Nature">
        <title>Pan genome of the phytoplankton Emiliania underpins its global distribution.</title>
        <authorList>
            <person name="Read B.A."/>
            <person name="Kegel J."/>
            <person name="Klute M.J."/>
            <person name="Kuo A."/>
            <person name="Lefebvre S.C."/>
            <person name="Maumus F."/>
            <person name="Mayer C."/>
            <person name="Miller J."/>
            <person name="Monier A."/>
            <person name="Salamov A."/>
            <person name="Young J."/>
            <person name="Aguilar M."/>
            <person name="Claverie J.M."/>
            <person name="Frickenhaus S."/>
            <person name="Gonzalez K."/>
            <person name="Herman E.K."/>
            <person name="Lin Y.C."/>
            <person name="Napier J."/>
            <person name="Ogata H."/>
            <person name="Sarno A.F."/>
            <person name="Shmutz J."/>
            <person name="Schroeder D."/>
            <person name="de Vargas C."/>
            <person name="Verret F."/>
            <person name="von Dassow P."/>
            <person name="Valentin K."/>
            <person name="Van de Peer Y."/>
            <person name="Wheeler G."/>
            <person name="Dacks J.B."/>
            <person name="Delwiche C.F."/>
            <person name="Dyhrman S.T."/>
            <person name="Glockner G."/>
            <person name="John U."/>
            <person name="Richards T."/>
            <person name="Worden A.Z."/>
            <person name="Zhang X."/>
            <person name="Grigoriev I.V."/>
            <person name="Allen A.E."/>
            <person name="Bidle K."/>
            <person name="Borodovsky M."/>
            <person name="Bowler C."/>
            <person name="Brownlee C."/>
            <person name="Cock J.M."/>
            <person name="Elias M."/>
            <person name="Gladyshev V.N."/>
            <person name="Groth M."/>
            <person name="Guda C."/>
            <person name="Hadaegh A."/>
            <person name="Iglesias-Rodriguez M.D."/>
            <person name="Jenkins J."/>
            <person name="Jones B.M."/>
            <person name="Lawson T."/>
            <person name="Leese F."/>
            <person name="Lindquist E."/>
            <person name="Lobanov A."/>
            <person name="Lomsadze A."/>
            <person name="Malik S.B."/>
            <person name="Marsh M.E."/>
            <person name="Mackinder L."/>
            <person name="Mock T."/>
            <person name="Mueller-Roeber B."/>
            <person name="Pagarete A."/>
            <person name="Parker M."/>
            <person name="Probert I."/>
            <person name="Quesneville H."/>
            <person name="Raines C."/>
            <person name="Rensing S.A."/>
            <person name="Riano-Pachon D.M."/>
            <person name="Richier S."/>
            <person name="Rokitta S."/>
            <person name="Shiraiwa Y."/>
            <person name="Soanes D.M."/>
            <person name="van der Giezen M."/>
            <person name="Wahlund T.M."/>
            <person name="Williams B."/>
            <person name="Wilson W."/>
            <person name="Wolfe G."/>
            <person name="Wurch L.L."/>
        </authorList>
    </citation>
    <scope>NUCLEOTIDE SEQUENCE</scope>
</reference>
<dbReference type="GO" id="GO:0003885">
    <property type="term" value="F:D-arabinono-1,4-lactone oxidase activity"/>
    <property type="evidence" value="ECO:0007669"/>
    <property type="project" value="InterPro"/>
</dbReference>
<evidence type="ECO:0000313" key="4">
    <source>
        <dbReference type="Proteomes" id="UP000013827"/>
    </source>
</evidence>
<feature type="domain" description="FAD-binding PCMH-type" evidence="2">
    <location>
        <begin position="97"/>
        <end position="272"/>
    </location>
</feature>
<evidence type="ECO:0000256" key="1">
    <source>
        <dbReference type="ARBA" id="ARBA00023002"/>
    </source>
</evidence>
<dbReference type="SUPFAM" id="SSF56176">
    <property type="entry name" value="FAD-binding/transporter-associated domain-like"/>
    <property type="match status" value="1"/>
</dbReference>
<dbReference type="GO" id="GO:0071949">
    <property type="term" value="F:FAD binding"/>
    <property type="evidence" value="ECO:0007669"/>
    <property type="project" value="InterPro"/>
</dbReference>
<dbReference type="InterPro" id="IPR006094">
    <property type="entry name" value="Oxid_FAD_bind_N"/>
</dbReference>
<dbReference type="eggNOG" id="ENOG502STK2">
    <property type="taxonomic scope" value="Eukaryota"/>
</dbReference>
<accession>A0A0D3KHB1</accession>
<dbReference type="InterPro" id="IPR036318">
    <property type="entry name" value="FAD-bd_PCMH-like_sf"/>
</dbReference>
<dbReference type="RefSeq" id="XP_005787575.1">
    <property type="nucleotide sequence ID" value="XM_005787518.1"/>
</dbReference>
<dbReference type="InterPro" id="IPR016166">
    <property type="entry name" value="FAD-bd_PCMH"/>
</dbReference>
<dbReference type="HOGENOM" id="CLU_471301_0_0_1"/>
<dbReference type="GO" id="GO:0016020">
    <property type="term" value="C:membrane"/>
    <property type="evidence" value="ECO:0007669"/>
    <property type="project" value="InterPro"/>
</dbReference>
<name>A0A0D3KHB1_EMIH1</name>
<dbReference type="PaxDb" id="2903-EOD35146"/>
<dbReference type="PROSITE" id="PS51387">
    <property type="entry name" value="FAD_PCMH"/>
    <property type="match status" value="1"/>
</dbReference>
<dbReference type="Gene3D" id="3.30.465.10">
    <property type="match status" value="1"/>
</dbReference>
<dbReference type="InterPro" id="IPR016169">
    <property type="entry name" value="FAD-bd_PCMH_sub2"/>
</dbReference>
<protein>
    <recommendedName>
        <fullName evidence="2">FAD-binding PCMH-type domain-containing protein</fullName>
    </recommendedName>
</protein>
<dbReference type="OMA" id="YMANAIF"/>
<organism evidence="3 4">
    <name type="scientific">Emiliania huxleyi (strain CCMP1516)</name>
    <dbReference type="NCBI Taxonomy" id="280463"/>
    <lineage>
        <taxon>Eukaryota</taxon>
        <taxon>Haptista</taxon>
        <taxon>Haptophyta</taxon>
        <taxon>Prymnesiophyceae</taxon>
        <taxon>Isochrysidales</taxon>
        <taxon>Noelaerhabdaceae</taxon>
        <taxon>Emiliania</taxon>
    </lineage>
</organism>
<evidence type="ECO:0000259" key="2">
    <source>
        <dbReference type="PROSITE" id="PS51387"/>
    </source>
</evidence>
<dbReference type="GeneID" id="17280416"/>
<dbReference type="Pfam" id="PF04030">
    <property type="entry name" value="ALO"/>
    <property type="match status" value="1"/>
</dbReference>
<dbReference type="Pfam" id="PF01565">
    <property type="entry name" value="FAD_binding_4"/>
    <property type="match status" value="1"/>
</dbReference>
<reference evidence="3" key="2">
    <citation type="submission" date="2024-10" db="UniProtKB">
        <authorList>
            <consortium name="EnsemblProtists"/>
        </authorList>
    </citation>
    <scope>IDENTIFICATION</scope>
</reference>
<proteinExistence type="predicted"/>
<dbReference type="AlphaFoldDB" id="A0A0D3KHB1"/>
<dbReference type="InterPro" id="IPR010031">
    <property type="entry name" value="FAD_lactone_oxidase-like"/>
</dbReference>